<protein>
    <submittedName>
        <fullName evidence="4">Thiopeptide-type bacteriocin biosynthesis protein</fullName>
    </submittedName>
</protein>
<evidence type="ECO:0000313" key="5">
    <source>
        <dbReference type="Proteomes" id="UP001519363"/>
    </source>
</evidence>
<evidence type="ECO:0000259" key="3">
    <source>
        <dbReference type="Pfam" id="PF14028"/>
    </source>
</evidence>
<evidence type="ECO:0000313" key="4">
    <source>
        <dbReference type="EMBL" id="MBP2479190.1"/>
    </source>
</evidence>
<accession>A0ABS5ARL0</accession>
<dbReference type="Pfam" id="PF04738">
    <property type="entry name" value="Lant_dehydr_N"/>
    <property type="match status" value="1"/>
</dbReference>
<comment type="caution">
    <text evidence="4">The sequence shown here is derived from an EMBL/GenBank/DDBJ whole genome shotgun (WGS) entry which is preliminary data.</text>
</comment>
<evidence type="ECO:0000256" key="1">
    <source>
        <dbReference type="SAM" id="MobiDB-lite"/>
    </source>
</evidence>
<dbReference type="InterPro" id="IPR006827">
    <property type="entry name" value="Lant_deHydtase_N"/>
</dbReference>
<dbReference type="EMBL" id="JAGIOO010000001">
    <property type="protein sequence ID" value="MBP2479190.1"/>
    <property type="molecule type" value="Genomic_DNA"/>
</dbReference>
<dbReference type="RefSeq" id="WP_086789205.1">
    <property type="nucleotide sequence ID" value="NZ_JAGIOO010000001.1"/>
</dbReference>
<dbReference type="NCBIfam" id="TIGR03891">
    <property type="entry name" value="thiopep_ocin"/>
    <property type="match status" value="1"/>
</dbReference>
<proteinExistence type="predicted"/>
<keyword evidence="5" id="KW-1185">Reference proteome</keyword>
<reference evidence="4 5" key="1">
    <citation type="submission" date="2021-03" db="EMBL/GenBank/DDBJ databases">
        <title>Sequencing the genomes of 1000 actinobacteria strains.</title>
        <authorList>
            <person name="Klenk H.-P."/>
        </authorList>
    </citation>
    <scope>NUCLEOTIDE SEQUENCE [LARGE SCALE GENOMIC DNA]</scope>
    <source>
        <strain evidence="4 5">DSM 44580</strain>
    </source>
</reference>
<name>A0ABS5ARL0_9PSEU</name>
<gene>
    <name evidence="4" type="ORF">JOF53_008062</name>
</gene>
<organism evidence="4 5">
    <name type="scientific">Crossiella equi</name>
    <dbReference type="NCBI Taxonomy" id="130796"/>
    <lineage>
        <taxon>Bacteria</taxon>
        <taxon>Bacillati</taxon>
        <taxon>Actinomycetota</taxon>
        <taxon>Actinomycetes</taxon>
        <taxon>Pseudonocardiales</taxon>
        <taxon>Pseudonocardiaceae</taxon>
        <taxon>Crossiella</taxon>
    </lineage>
</organism>
<dbReference type="InterPro" id="IPR023809">
    <property type="entry name" value="Thiopep_bacteriocin_synth_dom"/>
</dbReference>
<feature type="domain" description="Thiopeptide-type bacteriocin biosynthesis" evidence="3">
    <location>
        <begin position="744"/>
        <end position="999"/>
    </location>
</feature>
<feature type="region of interest" description="Disordered" evidence="1">
    <location>
        <begin position="370"/>
        <end position="396"/>
    </location>
</feature>
<dbReference type="Proteomes" id="UP001519363">
    <property type="component" value="Unassembled WGS sequence"/>
</dbReference>
<evidence type="ECO:0000259" key="2">
    <source>
        <dbReference type="Pfam" id="PF04738"/>
    </source>
</evidence>
<dbReference type="Pfam" id="PF14028">
    <property type="entry name" value="Lant_dehydr_C"/>
    <property type="match status" value="1"/>
</dbReference>
<sequence>MTARYAPADFFLLRAPALPASTFLDVLAGDRAESLARLRALADRPEVRRALYVASPDLVDALAREPDPTAKRGRRVYSRLLRYLTRMATRPTPFGCFSGVALGDLGPSTTASLGTPVLARNRVRTDMGWLLGVVKALEEDEQLRPQLLVVVNASAHRSGDRLVLPYADVHGRKDNRSVRVRATAAVDALLRLATTPVPYGRLVAELAAEFPGVPQERVAGLVGELWDLHFLISDLRPPQSSPFPEQHVLKRLAAIQAPATEALREVITLTHRAATGGVAELAALTEAQRALSPEHREGTYQLDSALDLRGGTLHHEVGEAVAEAVDCLMRLSAAVPGHNQHLAEYREAFTERYGLHALVPVLELLSPDTGLDAPAGYTEPPRTTPLPHNEPRPDTSVPDKVLTEFATQAWWSGAHSVELTDAWLDRLAPPTPPGGLFPVLDAFVQLQCPDGTVDSGRWTAVLRELGLAYGGRTAGRFFDLLGEDAQHRLRAHARAEEALQPEAVFAELCFLPTAGRAANVAFRPLLREHELVVNGTPTAASLIVLEDLCAGVAEDRFFLWSRSLRREVVVTQTHMLSPHLAPNAARFVLEVGHHGHHVPSGFRWGPLEGQPFLPRVTRGRVVLRPAEWTLRAEEDLTAWRARWRVPRYVYLAEDDNRLLLDLDRPLCLDELATELARTGSVVLHEMLPAFDEQWLRDESGQSYLEDVVVPLVARSAADTARSPVRLSASLPDNTIERHLPGGEWAFLKVYCPFGRHDDILTGPLPAVVEALRPVTDRWFYLRYADPQPHLRLRFRAVPGAEAAVLAHLLAWGRELVGQGLAFDTAVASYVPENARYGGPRTFDLVEQVFSANSDATLGLLQLTGIRPEFLAIASVDTMYRQWGLSPRERMDLLPPGDDVEAARKEFQLAREYLGELLVPWDARPHAEGRAHHSMVQDVLLGQENAVQAASAAVCQAEAAGALWGSTASVLGSLAHMQVNRLLPVDLRRESQCYALWRHILRAVGGRPSGR</sequence>
<feature type="domain" description="Lantibiotic dehydratase N-terminal" evidence="2">
    <location>
        <begin position="44"/>
        <end position="671"/>
    </location>
</feature>